<comment type="similarity">
    <text evidence="2">Belongs to the binding-protein-dependent transport system permease family. CysTW subfamily.</text>
</comment>
<reference evidence="10 11" key="1">
    <citation type="submission" date="2018-08" db="EMBL/GenBank/DDBJ databases">
        <title>Meiothermus roseus NBRC 110900 genome sequencing project.</title>
        <authorList>
            <person name="Da Costa M.S."/>
            <person name="Albuquerque L."/>
            <person name="Raposo P."/>
            <person name="Froufe H.J.C."/>
            <person name="Barroso C.S."/>
            <person name="Egas C."/>
        </authorList>
    </citation>
    <scope>NUCLEOTIDE SEQUENCE [LARGE SCALE GENOMIC DNA]</scope>
    <source>
        <strain evidence="10 11">NBRC 110900</strain>
    </source>
</reference>
<evidence type="ECO:0000256" key="5">
    <source>
        <dbReference type="ARBA" id="ARBA00022692"/>
    </source>
</evidence>
<evidence type="ECO:0000256" key="3">
    <source>
        <dbReference type="ARBA" id="ARBA00022448"/>
    </source>
</evidence>
<dbReference type="InterPro" id="IPR035906">
    <property type="entry name" value="MetI-like_sf"/>
</dbReference>
<evidence type="ECO:0000256" key="7">
    <source>
        <dbReference type="ARBA" id="ARBA00023136"/>
    </source>
</evidence>
<feature type="transmembrane region" description="Helical" evidence="8">
    <location>
        <begin position="21"/>
        <end position="42"/>
    </location>
</feature>
<keyword evidence="4" id="KW-1003">Cell membrane</keyword>
<organism evidence="10 11">
    <name type="scientific">Calidithermus roseus</name>
    <dbReference type="NCBI Taxonomy" id="1644118"/>
    <lineage>
        <taxon>Bacteria</taxon>
        <taxon>Thermotogati</taxon>
        <taxon>Deinococcota</taxon>
        <taxon>Deinococci</taxon>
        <taxon>Thermales</taxon>
        <taxon>Thermaceae</taxon>
        <taxon>Calidithermus</taxon>
    </lineage>
</organism>
<evidence type="ECO:0000256" key="8">
    <source>
        <dbReference type="RuleBase" id="RU363032"/>
    </source>
</evidence>
<evidence type="ECO:0000313" key="10">
    <source>
        <dbReference type="EMBL" id="RIH85815.1"/>
    </source>
</evidence>
<proteinExistence type="inferred from homology"/>
<evidence type="ECO:0000256" key="4">
    <source>
        <dbReference type="ARBA" id="ARBA00022475"/>
    </source>
</evidence>
<dbReference type="Pfam" id="PF00528">
    <property type="entry name" value="BPD_transp_1"/>
    <property type="match status" value="1"/>
</dbReference>
<evidence type="ECO:0000256" key="6">
    <source>
        <dbReference type="ARBA" id="ARBA00022989"/>
    </source>
</evidence>
<feature type="transmembrane region" description="Helical" evidence="8">
    <location>
        <begin position="253"/>
        <end position="275"/>
    </location>
</feature>
<evidence type="ECO:0000256" key="2">
    <source>
        <dbReference type="ARBA" id="ARBA00007069"/>
    </source>
</evidence>
<dbReference type="CDD" id="cd06261">
    <property type="entry name" value="TM_PBP2"/>
    <property type="match status" value="1"/>
</dbReference>
<keyword evidence="5 8" id="KW-0812">Transmembrane</keyword>
<evidence type="ECO:0000313" key="11">
    <source>
        <dbReference type="Proteomes" id="UP000265341"/>
    </source>
</evidence>
<dbReference type="SUPFAM" id="SSF161098">
    <property type="entry name" value="MetI-like"/>
    <property type="match status" value="1"/>
</dbReference>
<dbReference type="RefSeq" id="WP_119277967.1">
    <property type="nucleotide sequence ID" value="NZ_QWLA01000037.1"/>
</dbReference>
<dbReference type="GO" id="GO:0055085">
    <property type="term" value="P:transmembrane transport"/>
    <property type="evidence" value="ECO:0007669"/>
    <property type="project" value="InterPro"/>
</dbReference>
<keyword evidence="6 8" id="KW-1133">Transmembrane helix</keyword>
<dbReference type="InterPro" id="IPR000515">
    <property type="entry name" value="MetI-like"/>
</dbReference>
<dbReference type="EMBL" id="QWLA01000037">
    <property type="protein sequence ID" value="RIH85815.1"/>
    <property type="molecule type" value="Genomic_DNA"/>
</dbReference>
<feature type="domain" description="ABC transmembrane type-1" evidence="9">
    <location>
        <begin position="72"/>
        <end position="274"/>
    </location>
</feature>
<dbReference type="OrthoDB" id="9807047at2"/>
<dbReference type="Gene3D" id="1.10.3720.10">
    <property type="entry name" value="MetI-like"/>
    <property type="match status" value="1"/>
</dbReference>
<evidence type="ECO:0000259" key="9">
    <source>
        <dbReference type="PROSITE" id="PS50928"/>
    </source>
</evidence>
<dbReference type="PROSITE" id="PS50928">
    <property type="entry name" value="ABC_TM1"/>
    <property type="match status" value="1"/>
</dbReference>
<dbReference type="GO" id="GO:0005886">
    <property type="term" value="C:plasma membrane"/>
    <property type="evidence" value="ECO:0007669"/>
    <property type="project" value="UniProtKB-SubCell"/>
</dbReference>
<evidence type="ECO:0000256" key="1">
    <source>
        <dbReference type="ARBA" id="ARBA00004651"/>
    </source>
</evidence>
<keyword evidence="3 8" id="KW-0813">Transport</keyword>
<comment type="caution">
    <text evidence="10">The sequence shown here is derived from an EMBL/GenBank/DDBJ whole genome shotgun (WGS) entry which is preliminary data.</text>
</comment>
<keyword evidence="11" id="KW-1185">Reference proteome</keyword>
<dbReference type="Proteomes" id="UP000265341">
    <property type="component" value="Unassembled WGS sequence"/>
</dbReference>
<feature type="transmembrane region" description="Helical" evidence="8">
    <location>
        <begin position="154"/>
        <end position="176"/>
    </location>
</feature>
<accession>A0A399EPL0</accession>
<feature type="transmembrane region" description="Helical" evidence="8">
    <location>
        <begin position="78"/>
        <end position="98"/>
    </location>
</feature>
<dbReference type="PANTHER" id="PTHR42929:SF1">
    <property type="entry name" value="INNER MEMBRANE ABC TRANSPORTER PERMEASE PROTEIN YDCU-RELATED"/>
    <property type="match status" value="1"/>
</dbReference>
<keyword evidence="7 8" id="KW-0472">Membrane</keyword>
<gene>
    <name evidence="10" type="primary">potB_2</name>
    <name evidence="10" type="ORF">Mrose_02043</name>
</gene>
<feature type="transmembrane region" description="Helical" evidence="8">
    <location>
        <begin position="210"/>
        <end position="233"/>
    </location>
</feature>
<feature type="transmembrane region" description="Helical" evidence="8">
    <location>
        <begin position="105"/>
        <end position="128"/>
    </location>
</feature>
<dbReference type="PANTHER" id="PTHR42929">
    <property type="entry name" value="INNER MEMBRANE ABC TRANSPORTER PERMEASE PROTEIN YDCU-RELATED-RELATED"/>
    <property type="match status" value="1"/>
</dbReference>
<dbReference type="AlphaFoldDB" id="A0A399EPL0"/>
<comment type="subcellular location">
    <subcellularLocation>
        <location evidence="1 8">Cell membrane</location>
        <topology evidence="1 8">Multi-pass membrane protein</topology>
    </subcellularLocation>
</comment>
<sequence length="287" mass="31934">MNEAATPWQKARRLLVTVGPGAFWLVVFVLIPSVLVFLASLLSRSSTGSLAPPWGLHNYVRFFSEPLFWEIVGRSLWLGWWATVFTVLLGYPLAFYIAAHRYKQVLLLLVVIPFFTNFLIRVYAWIILLQREGAINALITAFGLPPADLFPSTLAVYLATVYTYLPFLVLPLYAAVERIDWNLLEAAYDLGATPVRGFWEAIFPQTVPGLFAGFLLTFIPAVGTFVIADLLGGGKITLIGNLIQQQFGSAQNWAFGAAVSMILMLMVLLGLWLYARTQGERGLDELV</sequence>
<name>A0A399EPL0_9DEIN</name>
<protein>
    <submittedName>
        <fullName evidence="10">Spermidine/putrescine transport system permease protein PotB</fullName>
    </submittedName>
</protein>